<dbReference type="InterPro" id="IPR036388">
    <property type="entry name" value="WH-like_DNA-bd_sf"/>
</dbReference>
<evidence type="ECO:0000256" key="4">
    <source>
        <dbReference type="ARBA" id="ARBA00023163"/>
    </source>
</evidence>
<dbReference type="SUPFAM" id="SSF53850">
    <property type="entry name" value="Periplasmic binding protein-like II"/>
    <property type="match status" value="1"/>
</dbReference>
<dbReference type="FunFam" id="1.10.10.10:FF:000001">
    <property type="entry name" value="LysR family transcriptional regulator"/>
    <property type="match status" value="1"/>
</dbReference>
<dbReference type="Pfam" id="PF03466">
    <property type="entry name" value="LysR_substrate"/>
    <property type="match status" value="1"/>
</dbReference>
<gene>
    <name evidence="6" type="ORF">C8N44_10497</name>
</gene>
<dbReference type="GO" id="GO:0003700">
    <property type="term" value="F:DNA-binding transcription factor activity"/>
    <property type="evidence" value="ECO:0007669"/>
    <property type="project" value="InterPro"/>
</dbReference>
<dbReference type="InterPro" id="IPR058163">
    <property type="entry name" value="LysR-type_TF_proteobact-type"/>
</dbReference>
<dbReference type="SUPFAM" id="SSF46785">
    <property type="entry name" value="Winged helix' DNA-binding domain"/>
    <property type="match status" value="1"/>
</dbReference>
<dbReference type="Gene3D" id="1.10.10.10">
    <property type="entry name" value="Winged helix-like DNA-binding domain superfamily/Winged helix DNA-binding domain"/>
    <property type="match status" value="1"/>
</dbReference>
<dbReference type="InterPro" id="IPR036390">
    <property type="entry name" value="WH_DNA-bd_sf"/>
</dbReference>
<sequence length="298" mass="33100">MDSSLAKLDWTLIQTFLAVAETGSLSGAARRMGLSQPTAGRHVARMEEALDVTLFRRRPRGLELTDAGAALHPHARAMAEAAGALSLAAAGRTERLAGPVRITASVFASHNLLPQIIARIRQDEPAITIDLVPSDRSENLLYREADIAVRMYRPTQLDVVTRHLGDLPIGIYAATDYLDRRGRPRTTEEIWSHHLVGYDRSDLMLKGMRDFGVPAERDWFATRCDDQNIYHQLLRAGCGVGFAMCAVADRDPGLERLMPDFPLPTLPVWLAAHERLRHTPRLRHVWDALAEGLLAQVP</sequence>
<dbReference type="RefSeq" id="WP_107974951.1">
    <property type="nucleotide sequence ID" value="NZ_BMEZ01000004.1"/>
</dbReference>
<proteinExistence type="inferred from homology"/>
<evidence type="ECO:0000256" key="1">
    <source>
        <dbReference type="ARBA" id="ARBA00009437"/>
    </source>
</evidence>
<dbReference type="InterPro" id="IPR000847">
    <property type="entry name" value="LysR_HTH_N"/>
</dbReference>
<dbReference type="GO" id="GO:0006351">
    <property type="term" value="P:DNA-templated transcription"/>
    <property type="evidence" value="ECO:0007669"/>
    <property type="project" value="TreeGrafter"/>
</dbReference>
<keyword evidence="7" id="KW-1185">Reference proteome</keyword>
<protein>
    <submittedName>
        <fullName evidence="6">LysR family transcriptional regulator</fullName>
    </submittedName>
</protein>
<keyword evidence="3" id="KW-0238">DNA-binding</keyword>
<dbReference type="Gene3D" id="3.40.190.290">
    <property type="match status" value="1"/>
</dbReference>
<organism evidence="6 7">
    <name type="scientific">Allosediminivita pacifica</name>
    <dbReference type="NCBI Taxonomy" id="1267769"/>
    <lineage>
        <taxon>Bacteria</taxon>
        <taxon>Pseudomonadati</taxon>
        <taxon>Pseudomonadota</taxon>
        <taxon>Alphaproteobacteria</taxon>
        <taxon>Rhodobacterales</taxon>
        <taxon>Paracoccaceae</taxon>
        <taxon>Allosediminivita</taxon>
    </lineage>
</organism>
<dbReference type="PANTHER" id="PTHR30537">
    <property type="entry name" value="HTH-TYPE TRANSCRIPTIONAL REGULATOR"/>
    <property type="match status" value="1"/>
</dbReference>
<feature type="domain" description="HTH lysR-type" evidence="5">
    <location>
        <begin position="8"/>
        <end position="65"/>
    </location>
</feature>
<reference evidence="6 7" key="1">
    <citation type="submission" date="2018-04" db="EMBL/GenBank/DDBJ databases">
        <title>Genomic Encyclopedia of Archaeal and Bacterial Type Strains, Phase II (KMG-II): from individual species to whole genera.</title>
        <authorList>
            <person name="Goeker M."/>
        </authorList>
    </citation>
    <scope>NUCLEOTIDE SEQUENCE [LARGE SCALE GENOMIC DNA]</scope>
    <source>
        <strain evidence="6 7">DSM 29329</strain>
    </source>
</reference>
<dbReference type="PROSITE" id="PS50931">
    <property type="entry name" value="HTH_LYSR"/>
    <property type="match status" value="1"/>
</dbReference>
<dbReference type="PRINTS" id="PR00039">
    <property type="entry name" value="HTHLYSR"/>
</dbReference>
<dbReference type="AlphaFoldDB" id="A0A2T6B3V3"/>
<dbReference type="OrthoDB" id="9798121at2"/>
<keyword evidence="4" id="KW-0804">Transcription</keyword>
<evidence type="ECO:0000313" key="7">
    <source>
        <dbReference type="Proteomes" id="UP000244069"/>
    </source>
</evidence>
<dbReference type="Pfam" id="PF00126">
    <property type="entry name" value="HTH_1"/>
    <property type="match status" value="1"/>
</dbReference>
<dbReference type="EMBL" id="QBKN01000004">
    <property type="protein sequence ID" value="PTX50741.1"/>
    <property type="molecule type" value="Genomic_DNA"/>
</dbReference>
<dbReference type="Proteomes" id="UP000244069">
    <property type="component" value="Unassembled WGS sequence"/>
</dbReference>
<evidence type="ECO:0000313" key="6">
    <source>
        <dbReference type="EMBL" id="PTX50741.1"/>
    </source>
</evidence>
<comment type="similarity">
    <text evidence="1">Belongs to the LysR transcriptional regulatory family.</text>
</comment>
<dbReference type="GO" id="GO:0043565">
    <property type="term" value="F:sequence-specific DNA binding"/>
    <property type="evidence" value="ECO:0007669"/>
    <property type="project" value="TreeGrafter"/>
</dbReference>
<evidence type="ECO:0000259" key="5">
    <source>
        <dbReference type="PROSITE" id="PS50931"/>
    </source>
</evidence>
<accession>A0A2T6B3V3</accession>
<keyword evidence="2" id="KW-0805">Transcription regulation</keyword>
<name>A0A2T6B3V3_9RHOB</name>
<evidence type="ECO:0000256" key="2">
    <source>
        <dbReference type="ARBA" id="ARBA00023015"/>
    </source>
</evidence>
<comment type="caution">
    <text evidence="6">The sequence shown here is derived from an EMBL/GenBank/DDBJ whole genome shotgun (WGS) entry which is preliminary data.</text>
</comment>
<dbReference type="InterPro" id="IPR005119">
    <property type="entry name" value="LysR_subst-bd"/>
</dbReference>
<evidence type="ECO:0000256" key="3">
    <source>
        <dbReference type="ARBA" id="ARBA00023125"/>
    </source>
</evidence>
<dbReference type="PANTHER" id="PTHR30537:SF3">
    <property type="entry name" value="TRANSCRIPTIONAL REGULATORY PROTEIN"/>
    <property type="match status" value="1"/>
</dbReference>